<comment type="caution">
    <text evidence="1">The sequence shown here is derived from an EMBL/GenBank/DDBJ whole genome shotgun (WGS) entry which is preliminary data.</text>
</comment>
<dbReference type="EMBL" id="ABOO01000017">
    <property type="protein sequence ID" value="EDT71754.1"/>
    <property type="molecule type" value="Genomic_DNA"/>
</dbReference>
<dbReference type="RefSeq" id="WP_003474948.1">
    <property type="nucleotide sequence ID" value="NZ_ABOO01000017.1"/>
</dbReference>
<sequence length="105" mass="12537">MINLYRKKILNFLQWNDKNGYYTDERCALEQVTKLSFKESIKYFFGVINSDFYYNIVDNIFELSFDKTIEYAKSNGFYKETCNKLSKLLNNANDNYALLYTSLLK</sequence>
<evidence type="ECO:0000313" key="1">
    <source>
        <dbReference type="EMBL" id="EDT71754.1"/>
    </source>
</evidence>
<reference evidence="1 2" key="1">
    <citation type="submission" date="2008-03" db="EMBL/GenBank/DDBJ databases">
        <authorList>
            <person name="Paulsen I."/>
            <person name="Sebastian Y."/>
        </authorList>
    </citation>
    <scope>NUCLEOTIDE SEQUENCE [LARGE SCALE GENOMIC DNA]</scope>
    <source>
        <strain evidence="2">D str. JGS1721</strain>
    </source>
</reference>
<dbReference type="Proteomes" id="UP000003188">
    <property type="component" value="Unassembled WGS sequence"/>
</dbReference>
<proteinExistence type="predicted"/>
<organism evidence="1 2">
    <name type="scientific">Clostridium perfringens D str. JGS1721</name>
    <dbReference type="NCBI Taxonomy" id="488537"/>
    <lineage>
        <taxon>Bacteria</taxon>
        <taxon>Bacillati</taxon>
        <taxon>Bacillota</taxon>
        <taxon>Clostridia</taxon>
        <taxon>Eubacteriales</taxon>
        <taxon>Clostridiaceae</taxon>
        <taxon>Clostridium</taxon>
    </lineage>
</organism>
<gene>
    <name evidence="1" type="ORF">CJD_A0452</name>
</gene>
<name>B1V319_CLOPF</name>
<evidence type="ECO:0000313" key="2">
    <source>
        <dbReference type="Proteomes" id="UP000003188"/>
    </source>
</evidence>
<accession>B1V319</accession>
<protein>
    <submittedName>
        <fullName evidence="1">Uncharacterized protein</fullName>
    </submittedName>
</protein>
<dbReference type="AlphaFoldDB" id="B1V319"/>